<gene>
    <name evidence="1" type="ORF">FPRO_11762</name>
</gene>
<evidence type="ECO:0000313" key="2">
    <source>
        <dbReference type="Proteomes" id="UP000183971"/>
    </source>
</evidence>
<accession>A0A1L7W0Y0</accession>
<evidence type="ECO:0000313" key="1">
    <source>
        <dbReference type="EMBL" id="CZR46314.1"/>
    </source>
</evidence>
<proteinExistence type="predicted"/>
<dbReference type="Proteomes" id="UP000183971">
    <property type="component" value="Unassembled WGS sequence"/>
</dbReference>
<name>A0A1L7W0Y0_FUSPR</name>
<organism evidence="1 2">
    <name type="scientific">Fusarium proliferatum (strain ET1)</name>
    <name type="common">Orchid endophyte fungus</name>
    <dbReference type="NCBI Taxonomy" id="1227346"/>
    <lineage>
        <taxon>Eukaryota</taxon>
        <taxon>Fungi</taxon>
        <taxon>Dikarya</taxon>
        <taxon>Ascomycota</taxon>
        <taxon>Pezizomycotina</taxon>
        <taxon>Sordariomycetes</taxon>
        <taxon>Hypocreomycetidae</taxon>
        <taxon>Hypocreales</taxon>
        <taxon>Nectriaceae</taxon>
        <taxon>Fusarium</taxon>
        <taxon>Fusarium fujikuroi species complex</taxon>
    </lineage>
</organism>
<sequence length="127" mass="13864">MAPLLAEPCWLPAASGSIGLFVWIGSLFDSVTRTTMIEQGEVLTDVNAIGTRRIIVGLVLFHVPRDEISLSPWRLNGRGMASPQDPVDASFSIGGKVHPLDPTTTPSYPMLVHDEYHHIDQLHPDPA</sequence>
<dbReference type="AlphaFoldDB" id="A0A1L7W0Y0"/>
<reference evidence="2" key="1">
    <citation type="journal article" date="2016" name="Genome Biol. Evol.">
        <title>Comparative 'omics' of the Fusarium fujikuroi species complex highlights differences in genetic potential and metabolite synthesis.</title>
        <authorList>
            <person name="Niehaus E.-M."/>
            <person name="Muensterkoetter M."/>
            <person name="Proctor R.H."/>
            <person name="Brown D.W."/>
            <person name="Sharon A."/>
            <person name="Idan Y."/>
            <person name="Oren-Young L."/>
            <person name="Sieber C.M."/>
            <person name="Novak O."/>
            <person name="Pencik A."/>
            <person name="Tarkowska D."/>
            <person name="Hromadova K."/>
            <person name="Freeman S."/>
            <person name="Maymon M."/>
            <person name="Elazar M."/>
            <person name="Youssef S.A."/>
            <person name="El-Shabrawy E.S.M."/>
            <person name="Shalaby A.B.A."/>
            <person name="Houterman P."/>
            <person name="Brock N.L."/>
            <person name="Burkhardt I."/>
            <person name="Tsavkelova E.A."/>
            <person name="Dickschat J.S."/>
            <person name="Galuszka P."/>
            <person name="Gueldener U."/>
            <person name="Tudzynski B."/>
        </authorList>
    </citation>
    <scope>NUCLEOTIDE SEQUENCE [LARGE SCALE GENOMIC DNA]</scope>
    <source>
        <strain evidence="2">ET1</strain>
    </source>
</reference>
<protein>
    <submittedName>
        <fullName evidence="1">Uncharacterized protein</fullName>
    </submittedName>
</protein>
<dbReference type="VEuPathDB" id="FungiDB:FPRO_11762"/>
<comment type="caution">
    <text evidence="1">The sequence shown here is derived from an EMBL/GenBank/DDBJ whole genome shotgun (WGS) entry which is preliminary data.</text>
</comment>
<dbReference type="GeneID" id="42056630"/>
<keyword evidence="2" id="KW-1185">Reference proteome</keyword>
<dbReference type="EMBL" id="FJOF01000010">
    <property type="protein sequence ID" value="CZR46314.1"/>
    <property type="molecule type" value="Genomic_DNA"/>
</dbReference>
<dbReference type="RefSeq" id="XP_031086848.1">
    <property type="nucleotide sequence ID" value="XM_031221273.1"/>
</dbReference>